<keyword evidence="1" id="KW-0472">Membrane</keyword>
<name>A0A1X2INA5_9FUNG</name>
<gene>
    <name evidence="3" type="ORF">BCR42DRAFT_371092</name>
</gene>
<dbReference type="AlphaFoldDB" id="A0A1X2INA5"/>
<evidence type="ECO:0000256" key="1">
    <source>
        <dbReference type="SAM" id="Phobius"/>
    </source>
</evidence>
<evidence type="ECO:0000313" key="3">
    <source>
        <dbReference type="EMBL" id="ORZ19508.1"/>
    </source>
</evidence>
<proteinExistence type="predicted"/>
<accession>A0A1X2INA5</accession>
<comment type="caution">
    <text evidence="3">The sequence shown here is derived from an EMBL/GenBank/DDBJ whole genome shotgun (WGS) entry which is preliminary data.</text>
</comment>
<sequence length="193" mass="20728">MYLPSIFIFLTLTLAHVCQGQIKSKSGEFNLTSPLDDGVYVAGQQLPITYIILDSGSRLNLNIYFQPAPGVNSTGIIIAQNADVSEVAGAVVIINGRSYWQHTYNYNIPANVPQGNFFVIFESVNTNINTSVPVIIRPYVNMTTATASSSISASIASPTASSNTHNSMAISLQPILSLLLAAASISLYSLVYY</sequence>
<organism evidence="3 4">
    <name type="scientific">Absidia repens</name>
    <dbReference type="NCBI Taxonomy" id="90262"/>
    <lineage>
        <taxon>Eukaryota</taxon>
        <taxon>Fungi</taxon>
        <taxon>Fungi incertae sedis</taxon>
        <taxon>Mucoromycota</taxon>
        <taxon>Mucoromycotina</taxon>
        <taxon>Mucoromycetes</taxon>
        <taxon>Mucorales</taxon>
        <taxon>Cunninghamellaceae</taxon>
        <taxon>Absidia</taxon>
    </lineage>
</organism>
<keyword evidence="1" id="KW-1133">Transmembrane helix</keyword>
<dbReference type="OrthoDB" id="2276720at2759"/>
<evidence type="ECO:0008006" key="5">
    <source>
        <dbReference type="Google" id="ProtNLM"/>
    </source>
</evidence>
<dbReference type="Proteomes" id="UP000193560">
    <property type="component" value="Unassembled WGS sequence"/>
</dbReference>
<keyword evidence="4" id="KW-1185">Reference proteome</keyword>
<reference evidence="3 4" key="1">
    <citation type="submission" date="2016-07" db="EMBL/GenBank/DDBJ databases">
        <title>Pervasive Adenine N6-methylation of Active Genes in Fungi.</title>
        <authorList>
            <consortium name="DOE Joint Genome Institute"/>
            <person name="Mondo S.J."/>
            <person name="Dannebaum R.O."/>
            <person name="Kuo R.C."/>
            <person name="Labutti K."/>
            <person name="Haridas S."/>
            <person name="Kuo A."/>
            <person name="Salamov A."/>
            <person name="Ahrendt S.R."/>
            <person name="Lipzen A."/>
            <person name="Sullivan W."/>
            <person name="Andreopoulos W.B."/>
            <person name="Clum A."/>
            <person name="Lindquist E."/>
            <person name="Daum C."/>
            <person name="Ramamoorthy G.K."/>
            <person name="Gryganskyi A."/>
            <person name="Culley D."/>
            <person name="Magnuson J.K."/>
            <person name="James T.Y."/>
            <person name="O'Malley M.A."/>
            <person name="Stajich J.E."/>
            <person name="Spatafora J.W."/>
            <person name="Visel A."/>
            <person name="Grigoriev I.V."/>
        </authorList>
    </citation>
    <scope>NUCLEOTIDE SEQUENCE [LARGE SCALE GENOMIC DNA]</scope>
    <source>
        <strain evidence="3 4">NRRL 1336</strain>
    </source>
</reference>
<feature type="chain" id="PRO_5012823748" description="Ser-Thr-rich glycosyl-phosphatidyl-inositol-anchored membrane family-domain-containing protein" evidence="2">
    <location>
        <begin position="21"/>
        <end position="193"/>
    </location>
</feature>
<dbReference type="EMBL" id="MCGE01000007">
    <property type="protein sequence ID" value="ORZ19508.1"/>
    <property type="molecule type" value="Genomic_DNA"/>
</dbReference>
<evidence type="ECO:0000256" key="2">
    <source>
        <dbReference type="SAM" id="SignalP"/>
    </source>
</evidence>
<keyword evidence="2" id="KW-0732">Signal</keyword>
<evidence type="ECO:0000313" key="4">
    <source>
        <dbReference type="Proteomes" id="UP000193560"/>
    </source>
</evidence>
<keyword evidence="1" id="KW-0812">Transmembrane</keyword>
<feature type="transmembrane region" description="Helical" evidence="1">
    <location>
        <begin position="172"/>
        <end position="191"/>
    </location>
</feature>
<feature type="signal peptide" evidence="2">
    <location>
        <begin position="1"/>
        <end position="20"/>
    </location>
</feature>
<protein>
    <recommendedName>
        <fullName evidence="5">Ser-Thr-rich glycosyl-phosphatidyl-inositol-anchored membrane family-domain-containing protein</fullName>
    </recommendedName>
</protein>